<dbReference type="STRING" id="1646377.BS640_18820"/>
<dbReference type="InterPro" id="IPR053734">
    <property type="entry name" value="Phage_Head-Tail_Connect_sf"/>
</dbReference>
<accession>A0A1X0WB64</accession>
<comment type="caution">
    <text evidence="1">The sequence shown here is derived from an EMBL/GenBank/DDBJ whole genome shotgun (WGS) entry which is preliminary data.</text>
</comment>
<evidence type="ECO:0000313" key="1">
    <source>
        <dbReference type="EMBL" id="ORJ23955.1"/>
    </source>
</evidence>
<dbReference type="GO" id="GO:0019068">
    <property type="term" value="P:virion assembly"/>
    <property type="evidence" value="ECO:0007669"/>
    <property type="project" value="InterPro"/>
</dbReference>
<sequence>MIDWDQHLLAPLQETFGEPVNYRPASSAAFDISGIFDRAYTQEVEPLDDDDPTINTTHPVLGVRDSDFVKPPLQGDRLYIPRVAQLFVVKDVQPDSHGGTKLILNRVKTS</sequence>
<reference evidence="1 2" key="1">
    <citation type="journal article" date="2017" name="Int. J. Syst. Evol. Microbiol.">
        <title>Rouxiella badensis sp. nov. and Rouxiella silvae sp. nov. isolated from peat bog soil in Germany and emendation of the genus description.</title>
        <authorList>
            <person name="Le Fleche-Mateos A."/>
            <person name="Kugler J.H."/>
            <person name="Hansen S.H."/>
            <person name="Syldatk C."/>
            <person name="Hausmann R."/>
            <person name="Lomprez F."/>
            <person name="Vandenbogaert M."/>
            <person name="Manuguerra J.C."/>
            <person name="Grimont P.A."/>
        </authorList>
    </citation>
    <scope>NUCLEOTIDE SEQUENCE [LARGE SCALE GENOMIC DNA]</scope>
    <source>
        <strain evidence="1 2">DSM 100043</strain>
    </source>
</reference>
<dbReference type="InterPro" id="IPR008018">
    <property type="entry name" value="Phage_tail_attach_FII"/>
</dbReference>
<gene>
    <name evidence="1" type="ORF">BS640_18820</name>
</gene>
<name>A0A1X0WB64_9GAMM</name>
<dbReference type="Proteomes" id="UP000192536">
    <property type="component" value="Unassembled WGS sequence"/>
</dbReference>
<proteinExistence type="predicted"/>
<keyword evidence="2" id="KW-1185">Reference proteome</keyword>
<organism evidence="1 2">
    <name type="scientific">Rouxiella badensis</name>
    <dbReference type="NCBI Taxonomy" id="1646377"/>
    <lineage>
        <taxon>Bacteria</taxon>
        <taxon>Pseudomonadati</taxon>
        <taxon>Pseudomonadota</taxon>
        <taxon>Gammaproteobacteria</taxon>
        <taxon>Enterobacterales</taxon>
        <taxon>Yersiniaceae</taxon>
        <taxon>Rouxiella</taxon>
    </lineage>
</organism>
<dbReference type="AlphaFoldDB" id="A0A1X0WB64"/>
<dbReference type="Gene3D" id="2.40.10.180">
    <property type="entry name" value="Phage tail proteins"/>
    <property type="match status" value="1"/>
</dbReference>
<protein>
    <submittedName>
        <fullName evidence="1">Uncharacterized protein</fullName>
    </submittedName>
</protein>
<dbReference type="EMBL" id="MRWE01000038">
    <property type="protein sequence ID" value="ORJ23955.1"/>
    <property type="molecule type" value="Genomic_DNA"/>
</dbReference>
<dbReference type="Pfam" id="PF05354">
    <property type="entry name" value="Phage_attach"/>
    <property type="match status" value="1"/>
</dbReference>
<dbReference type="RefSeq" id="WP_084913114.1">
    <property type="nucleotide sequence ID" value="NZ_MRWE01000038.1"/>
</dbReference>
<evidence type="ECO:0000313" key="2">
    <source>
        <dbReference type="Proteomes" id="UP000192536"/>
    </source>
</evidence>